<evidence type="ECO:0000256" key="8">
    <source>
        <dbReference type="SAM" id="MobiDB-lite"/>
    </source>
</evidence>
<reference evidence="11" key="1">
    <citation type="submission" date="2024-02" db="UniProtKB">
        <authorList>
            <consortium name="WormBaseParasite"/>
        </authorList>
    </citation>
    <scope>IDENTIFICATION</scope>
</reference>
<feature type="domain" description="Homeobox" evidence="9">
    <location>
        <begin position="77"/>
        <end position="137"/>
    </location>
</feature>
<dbReference type="InterPro" id="IPR042247">
    <property type="entry name" value="TLX1/2/3"/>
</dbReference>
<accession>A0AAF3ERM5</accession>
<dbReference type="GO" id="GO:0048513">
    <property type="term" value="P:animal organ development"/>
    <property type="evidence" value="ECO:0007669"/>
    <property type="project" value="TreeGrafter"/>
</dbReference>
<evidence type="ECO:0000256" key="6">
    <source>
        <dbReference type="PROSITE-ProRule" id="PRU00108"/>
    </source>
</evidence>
<keyword evidence="2" id="KW-0217">Developmental protein</keyword>
<dbReference type="GO" id="GO:0000978">
    <property type="term" value="F:RNA polymerase II cis-regulatory region sequence-specific DNA binding"/>
    <property type="evidence" value="ECO:0007669"/>
    <property type="project" value="TreeGrafter"/>
</dbReference>
<evidence type="ECO:0000256" key="2">
    <source>
        <dbReference type="ARBA" id="ARBA00022473"/>
    </source>
</evidence>
<feature type="DNA-binding region" description="Homeobox" evidence="6">
    <location>
        <begin position="79"/>
        <end position="138"/>
    </location>
</feature>
<dbReference type="WBParaSite" id="MBELARI_LOCUS16755">
    <property type="protein sequence ID" value="MBELARI_LOCUS16755"/>
    <property type="gene ID" value="MBELARI_LOCUS16755"/>
</dbReference>
<dbReference type="InterPro" id="IPR009057">
    <property type="entry name" value="Homeodomain-like_sf"/>
</dbReference>
<dbReference type="AlphaFoldDB" id="A0AAF3ERM5"/>
<dbReference type="PROSITE" id="PS00027">
    <property type="entry name" value="HOMEOBOX_1"/>
    <property type="match status" value="1"/>
</dbReference>
<dbReference type="GO" id="GO:0000981">
    <property type="term" value="F:DNA-binding transcription factor activity, RNA polymerase II-specific"/>
    <property type="evidence" value="ECO:0007669"/>
    <property type="project" value="InterPro"/>
</dbReference>
<proteinExistence type="predicted"/>
<evidence type="ECO:0000256" key="3">
    <source>
        <dbReference type="ARBA" id="ARBA00023125"/>
    </source>
</evidence>
<dbReference type="InterPro" id="IPR001356">
    <property type="entry name" value="HD"/>
</dbReference>
<protein>
    <submittedName>
        <fullName evidence="11">Homeobox domain-containing protein</fullName>
    </submittedName>
</protein>
<feature type="compositionally biased region" description="Polar residues" evidence="8">
    <location>
        <begin position="48"/>
        <end position="57"/>
    </location>
</feature>
<dbReference type="Gene3D" id="1.10.10.60">
    <property type="entry name" value="Homeodomain-like"/>
    <property type="match status" value="1"/>
</dbReference>
<dbReference type="PANTHER" id="PTHR45921:SF6">
    <property type="entry name" value="C15"/>
    <property type="match status" value="1"/>
</dbReference>
<organism evidence="10 11">
    <name type="scientific">Mesorhabditis belari</name>
    <dbReference type="NCBI Taxonomy" id="2138241"/>
    <lineage>
        <taxon>Eukaryota</taxon>
        <taxon>Metazoa</taxon>
        <taxon>Ecdysozoa</taxon>
        <taxon>Nematoda</taxon>
        <taxon>Chromadorea</taxon>
        <taxon>Rhabditida</taxon>
        <taxon>Rhabditina</taxon>
        <taxon>Rhabditomorpha</taxon>
        <taxon>Rhabditoidea</taxon>
        <taxon>Rhabditidae</taxon>
        <taxon>Mesorhabditinae</taxon>
        <taxon>Mesorhabditis</taxon>
    </lineage>
</organism>
<feature type="region of interest" description="Disordered" evidence="8">
    <location>
        <begin position="48"/>
        <end position="83"/>
    </location>
</feature>
<dbReference type="PROSITE" id="PS50071">
    <property type="entry name" value="HOMEOBOX_2"/>
    <property type="match status" value="1"/>
</dbReference>
<evidence type="ECO:0000313" key="10">
    <source>
        <dbReference type="Proteomes" id="UP000887575"/>
    </source>
</evidence>
<feature type="compositionally biased region" description="Basic residues" evidence="8">
    <location>
        <begin position="70"/>
        <end position="83"/>
    </location>
</feature>
<keyword evidence="5 6" id="KW-0539">Nucleus</keyword>
<name>A0AAF3ERM5_9BILA</name>
<dbReference type="InterPro" id="IPR020479">
    <property type="entry name" value="HD_metazoa"/>
</dbReference>
<keyword evidence="3 6" id="KW-0238">DNA-binding</keyword>
<sequence>MQTVTKIPFPECFEVFQQPPVGNLPFGIFHLLNENLFEGIHSITQQVTPRRNSQQIENWGAEPGEEKISSKSKRGRRKLKKPRTSFTRIQIAILEQRFVEQKYVGNGERRELADHLQMSDAQVKTWFQNRRTKWRRQEALQRTQRNEPFPLLPIFNQNG</sequence>
<evidence type="ECO:0000313" key="11">
    <source>
        <dbReference type="WBParaSite" id="MBELARI_LOCUS16755"/>
    </source>
</evidence>
<dbReference type="FunFam" id="1.10.10.60:FF:000040">
    <property type="entry name" value="T-cell leukemia homeobox protein 3"/>
    <property type="match status" value="1"/>
</dbReference>
<dbReference type="Pfam" id="PF00046">
    <property type="entry name" value="Homeodomain"/>
    <property type="match status" value="1"/>
</dbReference>
<dbReference type="SMART" id="SM00389">
    <property type="entry name" value="HOX"/>
    <property type="match status" value="1"/>
</dbReference>
<keyword evidence="4 6" id="KW-0371">Homeobox</keyword>
<keyword evidence="10" id="KW-1185">Reference proteome</keyword>
<evidence type="ECO:0000256" key="7">
    <source>
        <dbReference type="RuleBase" id="RU000682"/>
    </source>
</evidence>
<evidence type="ECO:0000256" key="1">
    <source>
        <dbReference type="ARBA" id="ARBA00004123"/>
    </source>
</evidence>
<evidence type="ECO:0000256" key="4">
    <source>
        <dbReference type="ARBA" id="ARBA00023155"/>
    </source>
</evidence>
<dbReference type="Proteomes" id="UP000887575">
    <property type="component" value="Unassembled WGS sequence"/>
</dbReference>
<comment type="subcellular location">
    <subcellularLocation>
        <location evidence="1 6 7">Nucleus</location>
    </subcellularLocation>
</comment>
<dbReference type="InterPro" id="IPR017970">
    <property type="entry name" value="Homeobox_CS"/>
</dbReference>
<dbReference type="CDD" id="cd00086">
    <property type="entry name" value="homeodomain"/>
    <property type="match status" value="1"/>
</dbReference>
<dbReference type="GO" id="GO:0005634">
    <property type="term" value="C:nucleus"/>
    <property type="evidence" value="ECO:0007669"/>
    <property type="project" value="UniProtKB-SubCell"/>
</dbReference>
<dbReference type="PANTHER" id="PTHR45921">
    <property type="entry name" value="IP01054P"/>
    <property type="match status" value="1"/>
</dbReference>
<dbReference type="PRINTS" id="PR00024">
    <property type="entry name" value="HOMEOBOX"/>
</dbReference>
<evidence type="ECO:0000259" key="9">
    <source>
        <dbReference type="PROSITE" id="PS50071"/>
    </source>
</evidence>
<evidence type="ECO:0000256" key="5">
    <source>
        <dbReference type="ARBA" id="ARBA00023242"/>
    </source>
</evidence>
<dbReference type="SUPFAM" id="SSF46689">
    <property type="entry name" value="Homeodomain-like"/>
    <property type="match status" value="1"/>
</dbReference>